<dbReference type="InterPro" id="IPR004467">
    <property type="entry name" value="Or_phspho_trans_dom"/>
</dbReference>
<comment type="pathway">
    <text evidence="1 6">Pyrimidine metabolism; UMP biosynthesis via de novo pathway; UMP from orotate: step 1/2.</text>
</comment>
<accession>A0ABY1Q8K9</accession>
<feature type="domain" description="Phosphoribosyltransferase" evidence="7">
    <location>
        <begin position="109"/>
        <end position="165"/>
    </location>
</feature>
<comment type="subunit">
    <text evidence="6">Homodimer.</text>
</comment>
<dbReference type="EC" id="2.4.2.10" evidence="2 6"/>
<dbReference type="Pfam" id="PF00156">
    <property type="entry name" value="Pribosyltran"/>
    <property type="match status" value="1"/>
</dbReference>
<dbReference type="Gene3D" id="3.40.50.2020">
    <property type="match status" value="1"/>
</dbReference>
<evidence type="ECO:0000256" key="4">
    <source>
        <dbReference type="ARBA" id="ARBA00022679"/>
    </source>
</evidence>
<comment type="catalytic activity">
    <reaction evidence="6">
        <text>orotidine 5'-phosphate + diphosphate = orotate + 5-phospho-alpha-D-ribose 1-diphosphate</text>
        <dbReference type="Rhea" id="RHEA:10380"/>
        <dbReference type="ChEBI" id="CHEBI:30839"/>
        <dbReference type="ChEBI" id="CHEBI:33019"/>
        <dbReference type="ChEBI" id="CHEBI:57538"/>
        <dbReference type="ChEBI" id="CHEBI:58017"/>
        <dbReference type="EC" id="2.4.2.10"/>
    </reaction>
</comment>
<keyword evidence="6" id="KW-0460">Magnesium</keyword>
<evidence type="ECO:0000256" key="3">
    <source>
        <dbReference type="ARBA" id="ARBA00022676"/>
    </source>
</evidence>
<keyword evidence="4 6" id="KW-0808">Transferase</keyword>
<protein>
    <recommendedName>
        <fullName evidence="2 6">Orotate phosphoribosyltransferase</fullName>
        <shortName evidence="6">OPRT</shortName>
        <shortName evidence="6">OPRTase</shortName>
        <ecNumber evidence="2 6">2.4.2.10</ecNumber>
    </recommendedName>
</protein>
<dbReference type="CDD" id="cd06223">
    <property type="entry name" value="PRTases_typeI"/>
    <property type="match status" value="1"/>
</dbReference>
<dbReference type="Proteomes" id="UP001158067">
    <property type="component" value="Unassembled WGS sequence"/>
</dbReference>
<dbReference type="GO" id="GO:0016757">
    <property type="term" value="F:glycosyltransferase activity"/>
    <property type="evidence" value="ECO:0007669"/>
    <property type="project" value="UniProtKB-KW"/>
</dbReference>
<dbReference type="SUPFAM" id="SSF53271">
    <property type="entry name" value="PRTase-like"/>
    <property type="match status" value="1"/>
</dbReference>
<keyword evidence="3 6" id="KW-0328">Glycosyltransferase</keyword>
<evidence type="ECO:0000256" key="1">
    <source>
        <dbReference type="ARBA" id="ARBA00004889"/>
    </source>
</evidence>
<feature type="binding site" evidence="6">
    <location>
        <position position="161"/>
    </location>
    <ligand>
        <name>orotate</name>
        <dbReference type="ChEBI" id="CHEBI:30839"/>
    </ligand>
</feature>
<dbReference type="InterPro" id="IPR029057">
    <property type="entry name" value="PRTase-like"/>
</dbReference>
<keyword evidence="5 6" id="KW-0665">Pyrimidine biosynthesis</keyword>
<sequence length="193" mass="20067">MTASADRTPLIELMEREALQRGTFTLASGKTANYYLDCRRVTLHPKGAGLVGRAMLDFISTNAANAGIPDAVGGMAIGADPITASIVTLAGMENIELSGFMVRKEPKGHGMGQQVEGPVTAGQNVVIVEDVITSGGSAIKAVEAAQAFGLNVLYVLAIIDRLAGGEAAFAAKGLKLYTLTTIRDFGIEPESAE</sequence>
<dbReference type="InterPro" id="IPR023031">
    <property type="entry name" value="OPRT"/>
</dbReference>
<dbReference type="HAMAP" id="MF_01208">
    <property type="entry name" value="PyrE"/>
    <property type="match status" value="1"/>
</dbReference>
<dbReference type="EMBL" id="FXUG01000008">
    <property type="protein sequence ID" value="SMP63126.1"/>
    <property type="molecule type" value="Genomic_DNA"/>
</dbReference>
<organism evidence="8 9">
    <name type="scientific">Neorhodopirellula lusitana</name>
    <dbReference type="NCBI Taxonomy" id="445327"/>
    <lineage>
        <taxon>Bacteria</taxon>
        <taxon>Pseudomonadati</taxon>
        <taxon>Planctomycetota</taxon>
        <taxon>Planctomycetia</taxon>
        <taxon>Pirellulales</taxon>
        <taxon>Pirellulaceae</taxon>
        <taxon>Neorhodopirellula</taxon>
    </lineage>
</organism>
<feature type="binding site" evidence="6">
    <location>
        <position position="103"/>
    </location>
    <ligand>
        <name>5-phospho-alpha-D-ribose 1-diphosphate</name>
        <dbReference type="ChEBI" id="CHEBI:58017"/>
        <note>ligand shared between dimeric partners</note>
    </ligand>
</feature>
<dbReference type="PANTHER" id="PTHR19278:SF9">
    <property type="entry name" value="URIDINE 5'-MONOPHOSPHATE SYNTHASE"/>
    <property type="match status" value="1"/>
</dbReference>
<dbReference type="NCBIfam" id="TIGR00336">
    <property type="entry name" value="pyrE"/>
    <property type="match status" value="1"/>
</dbReference>
<dbReference type="RefSeq" id="WP_283433406.1">
    <property type="nucleotide sequence ID" value="NZ_CAWLDM010000001.1"/>
</dbReference>
<evidence type="ECO:0000256" key="5">
    <source>
        <dbReference type="ARBA" id="ARBA00022975"/>
    </source>
</evidence>
<proteinExistence type="inferred from homology"/>
<keyword evidence="9" id="KW-1185">Reference proteome</keyword>
<comment type="cofactor">
    <cofactor evidence="6">
        <name>Mg(2+)</name>
        <dbReference type="ChEBI" id="CHEBI:18420"/>
    </cofactor>
</comment>
<dbReference type="PANTHER" id="PTHR19278">
    <property type="entry name" value="OROTATE PHOSPHORIBOSYLTRANSFERASE"/>
    <property type="match status" value="1"/>
</dbReference>
<feature type="binding site" evidence="6">
    <location>
        <position position="107"/>
    </location>
    <ligand>
        <name>5-phospho-alpha-D-ribose 1-diphosphate</name>
        <dbReference type="ChEBI" id="CHEBI:58017"/>
        <note>ligand shared between dimeric partners</note>
    </ligand>
</feature>
<feature type="binding site" description="in other chain" evidence="6">
    <location>
        <begin position="129"/>
        <end position="137"/>
    </location>
    <ligand>
        <name>5-phospho-alpha-D-ribose 1-diphosphate</name>
        <dbReference type="ChEBI" id="CHEBI:58017"/>
        <note>ligand shared between dimeric partners</note>
    </ligand>
</feature>
<evidence type="ECO:0000313" key="8">
    <source>
        <dbReference type="EMBL" id="SMP63126.1"/>
    </source>
</evidence>
<reference evidence="8 9" key="1">
    <citation type="submission" date="2017-05" db="EMBL/GenBank/DDBJ databases">
        <authorList>
            <person name="Varghese N."/>
            <person name="Submissions S."/>
        </authorList>
    </citation>
    <scope>NUCLEOTIDE SEQUENCE [LARGE SCALE GENOMIC DNA]</scope>
    <source>
        <strain evidence="8 9">DSM 25457</strain>
    </source>
</reference>
<comment type="caution">
    <text evidence="8">The sequence shown here is derived from an EMBL/GenBank/DDBJ whole genome shotgun (WGS) entry which is preliminary data.</text>
</comment>
<gene>
    <name evidence="6" type="primary">pyrE</name>
    <name evidence="8" type="ORF">SAMN06265222_10824</name>
</gene>
<evidence type="ECO:0000313" key="9">
    <source>
        <dbReference type="Proteomes" id="UP001158067"/>
    </source>
</evidence>
<comment type="caution">
    <text evidence="6">Lacks conserved residue(s) required for the propagation of feature annotation.</text>
</comment>
<evidence type="ECO:0000256" key="6">
    <source>
        <dbReference type="HAMAP-Rule" id="MF_01208"/>
    </source>
</evidence>
<comment type="function">
    <text evidence="6">Catalyzes the transfer of a ribosyl phosphate group from 5-phosphoribose 1-diphosphate to orotate, leading to the formation of orotidine monophosphate (OMP).</text>
</comment>
<feature type="binding site" evidence="6">
    <location>
        <position position="133"/>
    </location>
    <ligand>
        <name>orotate</name>
        <dbReference type="ChEBI" id="CHEBI:30839"/>
    </ligand>
</feature>
<dbReference type="InterPro" id="IPR000836">
    <property type="entry name" value="PRTase_dom"/>
</dbReference>
<comment type="similarity">
    <text evidence="6">Belongs to the purine/pyrimidine phosphoribosyltransferase family. PyrE subfamily.</text>
</comment>
<feature type="binding site" description="in other chain" evidence="6">
    <location>
        <position position="104"/>
    </location>
    <ligand>
        <name>5-phospho-alpha-D-ribose 1-diphosphate</name>
        <dbReference type="ChEBI" id="CHEBI:58017"/>
        <note>ligand shared between dimeric partners</note>
    </ligand>
</feature>
<name>A0ABY1Q8K9_9BACT</name>
<evidence type="ECO:0000256" key="2">
    <source>
        <dbReference type="ARBA" id="ARBA00011971"/>
    </source>
</evidence>
<feature type="binding site" evidence="6">
    <location>
        <position position="109"/>
    </location>
    <ligand>
        <name>5-phospho-alpha-D-ribose 1-diphosphate</name>
        <dbReference type="ChEBI" id="CHEBI:58017"/>
        <note>ligand shared between dimeric partners</note>
    </ligand>
</feature>
<evidence type="ECO:0000259" key="7">
    <source>
        <dbReference type="Pfam" id="PF00156"/>
    </source>
</evidence>